<dbReference type="InterPro" id="IPR002716">
    <property type="entry name" value="PIN_dom"/>
</dbReference>
<proteinExistence type="inferred from homology"/>
<evidence type="ECO:0000256" key="7">
    <source>
        <dbReference type="ARBA" id="ARBA00038093"/>
    </source>
</evidence>
<comment type="caution">
    <text evidence="9">The sequence shown here is derived from an EMBL/GenBank/DDBJ whole genome shotgun (WGS) entry which is preliminary data.</text>
</comment>
<keyword evidence="6" id="KW-0460">Magnesium</keyword>
<accession>A0A0G1PB10</accession>
<dbReference type="PANTHER" id="PTHR33653:SF1">
    <property type="entry name" value="RIBONUCLEASE VAPC2"/>
    <property type="match status" value="1"/>
</dbReference>
<reference evidence="9 10" key="1">
    <citation type="journal article" date="2015" name="Nature">
        <title>rRNA introns, odd ribosomes, and small enigmatic genomes across a large radiation of phyla.</title>
        <authorList>
            <person name="Brown C.T."/>
            <person name="Hug L.A."/>
            <person name="Thomas B.C."/>
            <person name="Sharon I."/>
            <person name="Castelle C.J."/>
            <person name="Singh A."/>
            <person name="Wilkins M.J."/>
            <person name="Williams K.H."/>
            <person name="Banfield J.F."/>
        </authorList>
    </citation>
    <scope>NUCLEOTIDE SEQUENCE [LARGE SCALE GENOMIC DNA]</scope>
</reference>
<keyword evidence="2" id="KW-1277">Toxin-antitoxin system</keyword>
<name>A0A0G1PB10_9BACT</name>
<dbReference type="Gene3D" id="3.40.50.1010">
    <property type="entry name" value="5'-nuclease"/>
    <property type="match status" value="1"/>
</dbReference>
<comment type="cofactor">
    <cofactor evidence="1">
        <name>Mg(2+)</name>
        <dbReference type="ChEBI" id="CHEBI:18420"/>
    </cofactor>
</comment>
<dbReference type="AlphaFoldDB" id="A0A0G1PB10"/>
<evidence type="ECO:0000313" key="9">
    <source>
        <dbReference type="EMBL" id="KKU02568.1"/>
    </source>
</evidence>
<evidence type="ECO:0000256" key="5">
    <source>
        <dbReference type="ARBA" id="ARBA00022801"/>
    </source>
</evidence>
<protein>
    <submittedName>
        <fullName evidence="9">Putative ribonuclease VapC</fullName>
    </submittedName>
</protein>
<dbReference type="GO" id="GO:0004518">
    <property type="term" value="F:nuclease activity"/>
    <property type="evidence" value="ECO:0007669"/>
    <property type="project" value="UniProtKB-KW"/>
</dbReference>
<dbReference type="GO" id="GO:0016787">
    <property type="term" value="F:hydrolase activity"/>
    <property type="evidence" value="ECO:0007669"/>
    <property type="project" value="UniProtKB-KW"/>
</dbReference>
<dbReference type="InterPro" id="IPR050556">
    <property type="entry name" value="Type_II_TA_system_RNase"/>
</dbReference>
<comment type="similarity">
    <text evidence="7">Belongs to the PINc/VapC protein family.</text>
</comment>
<dbReference type="PANTHER" id="PTHR33653">
    <property type="entry name" value="RIBONUCLEASE VAPC2"/>
    <property type="match status" value="1"/>
</dbReference>
<feature type="domain" description="PIN" evidence="8">
    <location>
        <begin position="2"/>
        <end position="112"/>
    </location>
</feature>
<keyword evidence="5" id="KW-0378">Hydrolase</keyword>
<dbReference type="CDD" id="cd18741">
    <property type="entry name" value="PIN_VapC4-5_FitB-like"/>
    <property type="match status" value="1"/>
</dbReference>
<evidence type="ECO:0000313" key="10">
    <source>
        <dbReference type="Proteomes" id="UP000034264"/>
    </source>
</evidence>
<gene>
    <name evidence="9" type="ORF">UX05_C0011G0034</name>
</gene>
<dbReference type="InterPro" id="IPR029060">
    <property type="entry name" value="PIN-like_dom_sf"/>
</dbReference>
<dbReference type="Proteomes" id="UP000034264">
    <property type="component" value="Unassembled WGS sequence"/>
</dbReference>
<evidence type="ECO:0000256" key="4">
    <source>
        <dbReference type="ARBA" id="ARBA00022723"/>
    </source>
</evidence>
<sequence>MYLLDTDILIWATRGNPAVLKALANLKDKAVTYTSAVTVAEIYKNIFPSEIIKTDEIIRNHIIIPLDEQTAKQAGLYWRDYTPRLKTLSITDCMIAATAKNFELILVTTNTRHFPMPDIKVLNPLK</sequence>
<evidence type="ECO:0000259" key="8">
    <source>
        <dbReference type="Pfam" id="PF01850"/>
    </source>
</evidence>
<evidence type="ECO:0000256" key="6">
    <source>
        <dbReference type="ARBA" id="ARBA00022842"/>
    </source>
</evidence>
<organism evidence="9 10">
    <name type="scientific">Candidatus Amesbacteria bacterium GW2011_GWC2_45_19</name>
    <dbReference type="NCBI Taxonomy" id="1618366"/>
    <lineage>
        <taxon>Bacteria</taxon>
        <taxon>Candidatus Amesiibacteriota</taxon>
    </lineage>
</organism>
<evidence type="ECO:0000256" key="1">
    <source>
        <dbReference type="ARBA" id="ARBA00001946"/>
    </source>
</evidence>
<dbReference type="Pfam" id="PF01850">
    <property type="entry name" value="PIN"/>
    <property type="match status" value="1"/>
</dbReference>
<dbReference type="EMBL" id="LCKS01000011">
    <property type="protein sequence ID" value="KKU02568.1"/>
    <property type="molecule type" value="Genomic_DNA"/>
</dbReference>
<evidence type="ECO:0000256" key="3">
    <source>
        <dbReference type="ARBA" id="ARBA00022722"/>
    </source>
</evidence>
<dbReference type="SUPFAM" id="SSF88723">
    <property type="entry name" value="PIN domain-like"/>
    <property type="match status" value="1"/>
</dbReference>
<dbReference type="GO" id="GO:0046872">
    <property type="term" value="F:metal ion binding"/>
    <property type="evidence" value="ECO:0007669"/>
    <property type="project" value="UniProtKB-KW"/>
</dbReference>
<evidence type="ECO:0000256" key="2">
    <source>
        <dbReference type="ARBA" id="ARBA00022649"/>
    </source>
</evidence>
<keyword evidence="3" id="KW-0540">Nuclease</keyword>
<keyword evidence="4" id="KW-0479">Metal-binding</keyword>